<name>V5RIJ8_SPIAP</name>
<feature type="transmembrane region" description="Helical" evidence="6">
    <location>
        <begin position="65"/>
        <end position="87"/>
    </location>
</feature>
<dbReference type="Pfam" id="PF02687">
    <property type="entry name" value="FtsX"/>
    <property type="match status" value="1"/>
</dbReference>
<dbReference type="STRING" id="1276258.SAPIS_v1c04630"/>
<evidence type="ECO:0000313" key="9">
    <source>
        <dbReference type="Proteomes" id="UP000018550"/>
    </source>
</evidence>
<feature type="transmembrane region" description="Helical" evidence="6">
    <location>
        <begin position="198"/>
        <end position="219"/>
    </location>
</feature>
<feature type="transmembrane region" description="Helical" evidence="6">
    <location>
        <begin position="12"/>
        <end position="45"/>
    </location>
</feature>
<dbReference type="AlphaFoldDB" id="V5RIJ8"/>
<dbReference type="GO" id="GO:0005886">
    <property type="term" value="C:plasma membrane"/>
    <property type="evidence" value="ECO:0007669"/>
    <property type="project" value="UniProtKB-SubCell"/>
</dbReference>
<evidence type="ECO:0000256" key="4">
    <source>
        <dbReference type="ARBA" id="ARBA00022989"/>
    </source>
</evidence>
<protein>
    <recommendedName>
        <fullName evidence="7">ABC3 transporter permease C-terminal domain-containing protein</fullName>
    </recommendedName>
</protein>
<dbReference type="OrthoDB" id="9952384at2"/>
<dbReference type="HOGENOM" id="CLU_626854_0_0_14"/>
<organism evidence="8 9">
    <name type="scientific">Spiroplasma apis B31</name>
    <dbReference type="NCBI Taxonomy" id="1276258"/>
    <lineage>
        <taxon>Bacteria</taxon>
        <taxon>Bacillati</taxon>
        <taxon>Mycoplasmatota</taxon>
        <taxon>Mollicutes</taxon>
        <taxon>Entomoplasmatales</taxon>
        <taxon>Spiroplasmataceae</taxon>
        <taxon>Spiroplasma</taxon>
    </lineage>
</organism>
<feature type="transmembrane region" description="Helical" evidence="6">
    <location>
        <begin position="317"/>
        <end position="339"/>
    </location>
</feature>
<dbReference type="EMBL" id="CP006682">
    <property type="protein sequence ID" value="AHB36308.1"/>
    <property type="molecule type" value="Genomic_DNA"/>
</dbReference>
<evidence type="ECO:0000256" key="5">
    <source>
        <dbReference type="ARBA" id="ARBA00023136"/>
    </source>
</evidence>
<evidence type="ECO:0000313" key="8">
    <source>
        <dbReference type="EMBL" id="AHB36308.1"/>
    </source>
</evidence>
<comment type="subcellular location">
    <subcellularLocation>
        <location evidence="1">Cell membrane</location>
        <topology evidence="1">Multi-pass membrane protein</topology>
    </subcellularLocation>
</comment>
<dbReference type="KEGG" id="sapi:SAPIS_v1c04630"/>
<keyword evidence="3 6" id="KW-0812">Transmembrane</keyword>
<gene>
    <name evidence="8" type="ORF">SAPIS_v1c04630</name>
</gene>
<dbReference type="InterPro" id="IPR003838">
    <property type="entry name" value="ABC3_permease_C"/>
</dbReference>
<feature type="transmembrane region" description="Helical" evidence="6">
    <location>
        <begin position="225"/>
        <end position="244"/>
    </location>
</feature>
<proteinExistence type="predicted"/>
<evidence type="ECO:0000256" key="2">
    <source>
        <dbReference type="ARBA" id="ARBA00022475"/>
    </source>
</evidence>
<sequence length="437" mass="50537">MNNLFLSYFKKNIVISIGVLLTLILSTFLIFTFGLLLANSIYAYAYKDVLELTNPLGPLTFFNGIVGIIFFVSIFSIFSLITLSMSLRDSSFKLLRIIGISHTKLRVFIFFEIFIYMTIAILFSFFLNIPFANFILKELKNKQVIESNFKIYNEYSYHYIFVLATILITLLSTYFSTKRLRKIASVSFDIPESKKKRNLRIIFSSIFSLICIALLSNSYTMRGGLGLGLLIIVIINFVFAFSLIGKKLLCYFLKLFNKRSKSIYKTIVLESLIENINKIFVLINLLMAFSMFAYYIYSTYSFSAVEKNNSQNNRGIYILLIINSIFGLIVFTNTLVAFFTSQESNYKVIYKIGFSKKQIMFVIIITNFVITLISLFVSTLFFSIFIFCFYGFNASNFNLLKLFENIAIMNILILLVTTLLVIPFCIYNNKKLMHKYD</sequence>
<keyword evidence="5 6" id="KW-0472">Membrane</keyword>
<feature type="transmembrane region" description="Helical" evidence="6">
    <location>
        <begin position="156"/>
        <end position="177"/>
    </location>
</feature>
<feature type="transmembrane region" description="Helical" evidence="6">
    <location>
        <begin position="359"/>
        <end position="392"/>
    </location>
</feature>
<dbReference type="PATRIC" id="fig|1276258.3.peg.465"/>
<evidence type="ECO:0000256" key="1">
    <source>
        <dbReference type="ARBA" id="ARBA00004651"/>
    </source>
</evidence>
<reference evidence="8 9" key="1">
    <citation type="journal article" date="2014" name="Genome Announc.">
        <title>Complete Genome Sequence of Spiroplasma apis B31T (ATCC 33834), a Bacterium Associated with May Disease of Honeybees (Apis mellifera).</title>
        <authorList>
            <person name="Ku C."/>
            <person name="Lo W.S."/>
            <person name="Chen L.L."/>
            <person name="Kuo C.H."/>
        </authorList>
    </citation>
    <scope>NUCLEOTIDE SEQUENCE [LARGE SCALE GENOMIC DNA]</scope>
    <source>
        <strain evidence="8">B31</strain>
    </source>
</reference>
<feature type="transmembrane region" description="Helical" evidence="6">
    <location>
        <begin position="279"/>
        <end position="297"/>
    </location>
</feature>
<accession>V5RIJ8</accession>
<keyword evidence="2" id="KW-1003">Cell membrane</keyword>
<evidence type="ECO:0000256" key="3">
    <source>
        <dbReference type="ARBA" id="ARBA00022692"/>
    </source>
</evidence>
<feature type="domain" description="ABC3 transporter permease C-terminal" evidence="7">
    <location>
        <begin position="65"/>
        <end position="183"/>
    </location>
</feature>
<evidence type="ECO:0000256" key="6">
    <source>
        <dbReference type="SAM" id="Phobius"/>
    </source>
</evidence>
<keyword evidence="4 6" id="KW-1133">Transmembrane helix</keyword>
<feature type="transmembrane region" description="Helical" evidence="6">
    <location>
        <begin position="108"/>
        <end position="136"/>
    </location>
</feature>
<evidence type="ECO:0000259" key="7">
    <source>
        <dbReference type="Pfam" id="PF02687"/>
    </source>
</evidence>
<keyword evidence="9" id="KW-1185">Reference proteome</keyword>
<feature type="transmembrane region" description="Helical" evidence="6">
    <location>
        <begin position="407"/>
        <end position="427"/>
    </location>
</feature>
<dbReference type="Proteomes" id="UP000018550">
    <property type="component" value="Chromosome"/>
</dbReference>